<dbReference type="AlphaFoldDB" id="A0A3N4IB66"/>
<reference evidence="10 11" key="1">
    <citation type="journal article" date="2018" name="Nat. Ecol. Evol.">
        <title>Pezizomycetes genomes reveal the molecular basis of ectomycorrhizal truffle lifestyle.</title>
        <authorList>
            <person name="Murat C."/>
            <person name="Payen T."/>
            <person name="Noel B."/>
            <person name="Kuo A."/>
            <person name="Morin E."/>
            <person name="Chen J."/>
            <person name="Kohler A."/>
            <person name="Krizsan K."/>
            <person name="Balestrini R."/>
            <person name="Da Silva C."/>
            <person name="Montanini B."/>
            <person name="Hainaut M."/>
            <person name="Levati E."/>
            <person name="Barry K.W."/>
            <person name="Belfiori B."/>
            <person name="Cichocki N."/>
            <person name="Clum A."/>
            <person name="Dockter R.B."/>
            <person name="Fauchery L."/>
            <person name="Guy J."/>
            <person name="Iotti M."/>
            <person name="Le Tacon F."/>
            <person name="Lindquist E.A."/>
            <person name="Lipzen A."/>
            <person name="Malagnac F."/>
            <person name="Mello A."/>
            <person name="Molinier V."/>
            <person name="Miyauchi S."/>
            <person name="Poulain J."/>
            <person name="Riccioni C."/>
            <person name="Rubini A."/>
            <person name="Sitrit Y."/>
            <person name="Splivallo R."/>
            <person name="Traeger S."/>
            <person name="Wang M."/>
            <person name="Zifcakova L."/>
            <person name="Wipf D."/>
            <person name="Zambonelli A."/>
            <person name="Paolocci F."/>
            <person name="Nowrousian M."/>
            <person name="Ottonello S."/>
            <person name="Baldrian P."/>
            <person name="Spatafora J.W."/>
            <person name="Henrissat B."/>
            <person name="Nagy L.G."/>
            <person name="Aury J.M."/>
            <person name="Wincker P."/>
            <person name="Grigoriev I.V."/>
            <person name="Bonfante P."/>
            <person name="Martin F.M."/>
        </authorList>
    </citation>
    <scope>NUCLEOTIDE SEQUENCE [LARGE SCALE GENOMIC DNA]</scope>
    <source>
        <strain evidence="10 11">RN42</strain>
    </source>
</reference>
<feature type="chain" id="PRO_5018313501" description="Beta-xylanase" evidence="8">
    <location>
        <begin position="21"/>
        <end position="352"/>
    </location>
</feature>
<dbReference type="SMART" id="SM00633">
    <property type="entry name" value="Glyco_10"/>
    <property type="match status" value="1"/>
</dbReference>
<name>A0A3N4IB66_ASCIM</name>
<feature type="signal peptide" evidence="8">
    <location>
        <begin position="1"/>
        <end position="20"/>
    </location>
</feature>
<evidence type="ECO:0000259" key="9">
    <source>
        <dbReference type="PROSITE" id="PS51760"/>
    </source>
</evidence>
<dbReference type="SUPFAM" id="SSF51445">
    <property type="entry name" value="(Trans)glycosidases"/>
    <property type="match status" value="1"/>
</dbReference>
<dbReference type="Proteomes" id="UP000275078">
    <property type="component" value="Unassembled WGS sequence"/>
</dbReference>
<dbReference type="PROSITE" id="PS00591">
    <property type="entry name" value="GH10_1"/>
    <property type="match status" value="1"/>
</dbReference>
<dbReference type="PROSITE" id="PS51760">
    <property type="entry name" value="GH10_2"/>
    <property type="match status" value="1"/>
</dbReference>
<evidence type="ECO:0000256" key="3">
    <source>
        <dbReference type="ARBA" id="ARBA00023277"/>
    </source>
</evidence>
<accession>A0A3N4IB66</accession>
<organism evidence="10 11">
    <name type="scientific">Ascobolus immersus RN42</name>
    <dbReference type="NCBI Taxonomy" id="1160509"/>
    <lineage>
        <taxon>Eukaryota</taxon>
        <taxon>Fungi</taxon>
        <taxon>Dikarya</taxon>
        <taxon>Ascomycota</taxon>
        <taxon>Pezizomycotina</taxon>
        <taxon>Pezizomycetes</taxon>
        <taxon>Pezizales</taxon>
        <taxon>Ascobolaceae</taxon>
        <taxon>Ascobolus</taxon>
    </lineage>
</organism>
<dbReference type="OrthoDB" id="3055998at2759"/>
<evidence type="ECO:0000256" key="1">
    <source>
        <dbReference type="ARBA" id="ARBA00007495"/>
    </source>
</evidence>
<dbReference type="EMBL" id="ML119675">
    <property type="protein sequence ID" value="RPA81908.1"/>
    <property type="molecule type" value="Genomic_DNA"/>
</dbReference>
<dbReference type="PRINTS" id="PR00134">
    <property type="entry name" value="GLHYDRLASE10"/>
</dbReference>
<dbReference type="PANTHER" id="PTHR31490">
    <property type="entry name" value="GLYCOSYL HYDROLASE"/>
    <property type="match status" value="1"/>
</dbReference>
<keyword evidence="4 7" id="KW-0326">Glycosidase</keyword>
<sequence length="352" mass="37571">MKFSTTLSAFVLAFASFAQAQLGDKIAAKGKANFGAAADANTLQNANVQRLLQEEFSSVTPENSMKWEVIQPSLGTFNFQQSDALVDFAVENGLDIRGHTLVWHSQLPAYVDAIIDKDQLLALMENHINTTMSRYQGKIFQWDVVNEVFEEDGSFRNSVFFRLLGEEFIDTAFNIAASVDPSSKLYINDFNLDGPGPKIDAMIGLLGRLQTRGVPIDGVGSQAHLILGQVGSVGAQLARLAETGLEVAITELDIRIEAPVDQAKLIQQQQDYQTVVGDCIGIAACVGVTVWGVGDKDSWVDATFAGFDSPLLFDDGFVKKPAYAGVEAALGASVVVNPGSGQGNGGDGGNGC</sequence>
<protein>
    <recommendedName>
        <fullName evidence="7">Beta-xylanase</fullName>
        <ecNumber evidence="7">3.2.1.8</ecNumber>
    </recommendedName>
</protein>
<gene>
    <name evidence="10" type="ORF">BJ508DRAFT_361529</name>
</gene>
<keyword evidence="8" id="KW-0732">Signal</keyword>
<evidence type="ECO:0000256" key="5">
    <source>
        <dbReference type="ARBA" id="ARBA00023326"/>
    </source>
</evidence>
<dbReference type="Gene3D" id="3.20.20.80">
    <property type="entry name" value="Glycosidases"/>
    <property type="match status" value="1"/>
</dbReference>
<feature type="domain" description="GH10" evidence="9">
    <location>
        <begin position="16"/>
        <end position="329"/>
    </location>
</feature>
<dbReference type="GO" id="GO:0000272">
    <property type="term" value="P:polysaccharide catabolic process"/>
    <property type="evidence" value="ECO:0007669"/>
    <property type="project" value="UniProtKB-KW"/>
</dbReference>
<dbReference type="InterPro" id="IPR017853">
    <property type="entry name" value="GH"/>
</dbReference>
<dbReference type="PANTHER" id="PTHR31490:SF76">
    <property type="entry name" value="ENDO-1,4-BETA-XYLANASE C"/>
    <property type="match status" value="1"/>
</dbReference>
<dbReference type="Pfam" id="PF00331">
    <property type="entry name" value="Glyco_hydro_10"/>
    <property type="match status" value="1"/>
</dbReference>
<dbReference type="STRING" id="1160509.A0A3N4IB66"/>
<dbReference type="InterPro" id="IPR031158">
    <property type="entry name" value="GH10_AS"/>
</dbReference>
<evidence type="ECO:0000313" key="11">
    <source>
        <dbReference type="Proteomes" id="UP000275078"/>
    </source>
</evidence>
<evidence type="ECO:0000313" key="10">
    <source>
        <dbReference type="EMBL" id="RPA81908.1"/>
    </source>
</evidence>
<keyword evidence="11" id="KW-1185">Reference proteome</keyword>
<keyword evidence="3 7" id="KW-0119">Carbohydrate metabolism</keyword>
<evidence type="ECO:0000256" key="6">
    <source>
        <dbReference type="PROSITE-ProRule" id="PRU10061"/>
    </source>
</evidence>
<comment type="catalytic activity">
    <reaction evidence="7">
        <text>Endohydrolysis of (1-&gt;4)-beta-D-xylosidic linkages in xylans.</text>
        <dbReference type="EC" id="3.2.1.8"/>
    </reaction>
</comment>
<proteinExistence type="inferred from homology"/>
<dbReference type="GO" id="GO:0031176">
    <property type="term" value="F:endo-1,4-beta-xylanase activity"/>
    <property type="evidence" value="ECO:0007669"/>
    <property type="project" value="UniProtKB-EC"/>
</dbReference>
<evidence type="ECO:0000256" key="4">
    <source>
        <dbReference type="ARBA" id="ARBA00023295"/>
    </source>
</evidence>
<dbReference type="InterPro" id="IPR001000">
    <property type="entry name" value="GH10_dom"/>
</dbReference>
<keyword evidence="2 7" id="KW-0378">Hydrolase</keyword>
<evidence type="ECO:0000256" key="8">
    <source>
        <dbReference type="SAM" id="SignalP"/>
    </source>
</evidence>
<feature type="active site" description="Nucleophile" evidence="6">
    <location>
        <position position="251"/>
    </location>
</feature>
<dbReference type="EC" id="3.2.1.8" evidence="7"/>
<dbReference type="InterPro" id="IPR044846">
    <property type="entry name" value="GH10"/>
</dbReference>
<comment type="similarity">
    <text evidence="1 7">Belongs to the glycosyl hydrolase 10 (cellulase F) family.</text>
</comment>
<evidence type="ECO:0000256" key="7">
    <source>
        <dbReference type="RuleBase" id="RU361174"/>
    </source>
</evidence>
<keyword evidence="5 7" id="KW-0624">Polysaccharide degradation</keyword>
<evidence type="ECO:0000256" key="2">
    <source>
        <dbReference type="ARBA" id="ARBA00022801"/>
    </source>
</evidence>